<keyword evidence="2" id="KW-1185">Reference proteome</keyword>
<evidence type="ECO:0000313" key="1">
    <source>
        <dbReference type="EMBL" id="USI72021.1"/>
    </source>
</evidence>
<gene>
    <name evidence="1" type="ORF">LHA26_11960</name>
</gene>
<evidence type="ECO:0000313" key="2">
    <source>
        <dbReference type="Proteomes" id="UP001056937"/>
    </source>
</evidence>
<reference evidence="1" key="1">
    <citation type="journal article" date="2022" name="Toxins">
        <title>Genomic Analysis of Sphingopyxis sp. USTB-05 for Biodegrading Cyanobacterial Hepatotoxins.</title>
        <authorList>
            <person name="Liu C."/>
            <person name="Xu Q."/>
            <person name="Zhao Z."/>
            <person name="Zhang H."/>
            <person name="Liu X."/>
            <person name="Yin C."/>
            <person name="Liu Y."/>
            <person name="Yan H."/>
        </authorList>
    </citation>
    <scope>NUCLEOTIDE SEQUENCE</scope>
    <source>
        <strain evidence="1">NBD5</strain>
    </source>
</reference>
<accession>A0ABY4X551</accession>
<sequence>MSLAELMALTPRELQAQIDEALDASDTDYLLLLLNECQRRGGSVEILI</sequence>
<dbReference type="Proteomes" id="UP001056937">
    <property type="component" value="Chromosome 1"/>
</dbReference>
<dbReference type="RefSeq" id="WP_252165830.1">
    <property type="nucleotide sequence ID" value="NZ_CP084930.1"/>
</dbReference>
<dbReference type="EMBL" id="CP084930">
    <property type="protein sequence ID" value="USI72021.1"/>
    <property type="molecule type" value="Genomic_DNA"/>
</dbReference>
<proteinExistence type="predicted"/>
<name>A0ABY4X551_9SPHN</name>
<protein>
    <submittedName>
        <fullName evidence="1">Uncharacterized protein</fullName>
    </submittedName>
</protein>
<organism evidence="1 2">
    <name type="scientific">Sphingomonas morindae</name>
    <dbReference type="NCBI Taxonomy" id="1541170"/>
    <lineage>
        <taxon>Bacteria</taxon>
        <taxon>Pseudomonadati</taxon>
        <taxon>Pseudomonadota</taxon>
        <taxon>Alphaproteobacteria</taxon>
        <taxon>Sphingomonadales</taxon>
        <taxon>Sphingomonadaceae</taxon>
        <taxon>Sphingomonas</taxon>
    </lineage>
</organism>